<keyword evidence="1" id="KW-0677">Repeat</keyword>
<dbReference type="PANTHER" id="PTHR24251">
    <property type="entry name" value="OVOCHYMASE-RELATED"/>
    <property type="match status" value="1"/>
</dbReference>
<proteinExistence type="predicted"/>
<evidence type="ECO:0000256" key="3">
    <source>
        <dbReference type="PROSITE-ProRule" id="PRU00059"/>
    </source>
</evidence>
<sequence length="252" mass="27907">MKKVLIQLLLAFVAAGSAQSQNASFSGVQGIIYSPNYPDNYANQLNQYYTISVDSGYYIHLTLYDFETEACCDKLYIWDGADTTQSTIANVSGDATGRTFSSSGSLMTLLFNTDITGQDRGFAIHYEIVLANTEYTDPNVCQSALRTSSTGFVTSPQWPSSYPNDIACNYLITMPQGSRVMLTFVEFSTEACCDKVEIYDGPNASYEKLATLSGNTLDTTTFTSSQQSMFLMFYSDYTENDKGFSAYYKEIT</sequence>
<dbReference type="InterPro" id="IPR035914">
    <property type="entry name" value="Sperma_CUB_dom_sf"/>
</dbReference>
<dbReference type="SUPFAM" id="SSF49854">
    <property type="entry name" value="Spermadhesin, CUB domain"/>
    <property type="match status" value="2"/>
</dbReference>
<dbReference type="EMBL" id="KN551962">
    <property type="protein sequence ID" value="KHJ91560.1"/>
    <property type="molecule type" value="Genomic_DNA"/>
</dbReference>
<dbReference type="OrthoDB" id="6365689at2759"/>
<evidence type="ECO:0000256" key="4">
    <source>
        <dbReference type="SAM" id="SignalP"/>
    </source>
</evidence>
<feature type="chain" id="PRO_5002061508" evidence="4">
    <location>
        <begin position="21"/>
        <end position="252"/>
    </location>
</feature>
<dbReference type="Gene3D" id="2.60.120.290">
    <property type="entry name" value="Spermadhesin, CUB domain"/>
    <property type="match status" value="2"/>
</dbReference>
<dbReference type="Proteomes" id="UP000053660">
    <property type="component" value="Unassembled WGS sequence"/>
</dbReference>
<dbReference type="PANTHER" id="PTHR24251:SF30">
    <property type="entry name" value="MEMBRANE FRIZZLED-RELATED PROTEIN"/>
    <property type="match status" value="1"/>
</dbReference>
<dbReference type="CDD" id="cd00041">
    <property type="entry name" value="CUB"/>
    <property type="match status" value="2"/>
</dbReference>
<feature type="domain" description="CUB" evidence="5">
    <location>
        <begin position="14"/>
        <end position="129"/>
    </location>
</feature>
<keyword evidence="7" id="KW-1185">Reference proteome</keyword>
<dbReference type="InterPro" id="IPR000859">
    <property type="entry name" value="CUB_dom"/>
</dbReference>
<dbReference type="SMART" id="SM00042">
    <property type="entry name" value="CUB"/>
    <property type="match status" value="2"/>
</dbReference>
<reference evidence="6 7" key="1">
    <citation type="submission" date="2014-03" db="EMBL/GenBank/DDBJ databases">
        <title>Draft genome of the hookworm Oesophagostomum dentatum.</title>
        <authorList>
            <person name="Mitreva M."/>
        </authorList>
    </citation>
    <scope>NUCLEOTIDE SEQUENCE [LARGE SCALE GENOMIC DNA]</scope>
    <source>
        <strain evidence="6 7">OD-Hann</strain>
    </source>
</reference>
<feature type="signal peptide" evidence="4">
    <location>
        <begin position="1"/>
        <end position="20"/>
    </location>
</feature>
<accession>A0A0B1T871</accession>
<evidence type="ECO:0000259" key="5">
    <source>
        <dbReference type="PROSITE" id="PS01180"/>
    </source>
</evidence>
<feature type="disulfide bond" evidence="3">
    <location>
        <begin position="141"/>
        <end position="168"/>
    </location>
</feature>
<dbReference type="PROSITE" id="PS01180">
    <property type="entry name" value="CUB"/>
    <property type="match status" value="2"/>
</dbReference>
<dbReference type="AlphaFoldDB" id="A0A0B1T871"/>
<feature type="domain" description="CUB" evidence="5">
    <location>
        <begin position="141"/>
        <end position="251"/>
    </location>
</feature>
<evidence type="ECO:0000313" key="6">
    <source>
        <dbReference type="EMBL" id="KHJ91560.1"/>
    </source>
</evidence>
<dbReference type="Pfam" id="PF00431">
    <property type="entry name" value="CUB"/>
    <property type="match status" value="2"/>
</dbReference>
<gene>
    <name evidence="6" type="ORF">OESDEN_08574</name>
</gene>
<keyword evidence="2 3" id="KW-1015">Disulfide bond</keyword>
<keyword evidence="4" id="KW-0732">Signal</keyword>
<comment type="caution">
    <text evidence="3">Lacks conserved residue(s) required for the propagation of feature annotation.</text>
</comment>
<evidence type="ECO:0000256" key="2">
    <source>
        <dbReference type="ARBA" id="ARBA00023157"/>
    </source>
</evidence>
<organism evidence="6 7">
    <name type="scientific">Oesophagostomum dentatum</name>
    <name type="common">Nodular worm</name>
    <dbReference type="NCBI Taxonomy" id="61180"/>
    <lineage>
        <taxon>Eukaryota</taxon>
        <taxon>Metazoa</taxon>
        <taxon>Ecdysozoa</taxon>
        <taxon>Nematoda</taxon>
        <taxon>Chromadorea</taxon>
        <taxon>Rhabditida</taxon>
        <taxon>Rhabditina</taxon>
        <taxon>Rhabditomorpha</taxon>
        <taxon>Strongyloidea</taxon>
        <taxon>Strongylidae</taxon>
        <taxon>Oesophagostomum</taxon>
    </lineage>
</organism>
<protein>
    <submittedName>
        <fullName evidence="6">CUB domain protein</fullName>
    </submittedName>
</protein>
<name>A0A0B1T871_OESDE</name>
<evidence type="ECO:0000313" key="7">
    <source>
        <dbReference type="Proteomes" id="UP000053660"/>
    </source>
</evidence>
<dbReference type="FunFam" id="2.60.120.290:FF:000005">
    <property type="entry name" value="Procollagen C-endopeptidase enhancer 1"/>
    <property type="match status" value="1"/>
</dbReference>
<evidence type="ECO:0000256" key="1">
    <source>
        <dbReference type="ARBA" id="ARBA00022737"/>
    </source>
</evidence>